<keyword evidence="1 8" id="KW-0004">4Fe-4S</keyword>
<keyword evidence="2 8" id="KW-0949">S-adenosyl-L-methionine</keyword>
<proteinExistence type="inferred from homology"/>
<dbReference type="KEGG" id="rms:RMA_0962"/>
<dbReference type="EC" id="4.3.99.3" evidence="8"/>
<evidence type="ECO:0000256" key="1">
    <source>
        <dbReference type="ARBA" id="ARBA00022485"/>
    </source>
</evidence>
<keyword evidence="8" id="KW-0671">Queuosine biosynthesis</keyword>
<feature type="binding site" evidence="8">
    <location>
        <begin position="33"/>
        <end position="35"/>
    </location>
    <ligand>
        <name>substrate</name>
    </ligand>
</feature>
<comment type="pathway">
    <text evidence="8">Purine metabolism; 7-cyano-7-deazaguanine biosynthesis.</text>
</comment>
<dbReference type="InterPro" id="IPR058240">
    <property type="entry name" value="rSAM_sf"/>
</dbReference>
<dbReference type="UniPathway" id="UPA00391"/>
<feature type="binding site" evidence="8">
    <location>
        <position position="231"/>
    </location>
    <ligand>
        <name>substrate</name>
    </ligand>
</feature>
<dbReference type="HOGENOM" id="CLU_066739_2_3_5"/>
<dbReference type="GO" id="GO:0051539">
    <property type="term" value="F:4 iron, 4 sulfur cluster binding"/>
    <property type="evidence" value="ECO:0007669"/>
    <property type="project" value="UniProtKB-UniRule"/>
</dbReference>
<keyword evidence="6 8" id="KW-0411">Iron-sulfur</keyword>
<evidence type="ECO:0000313" key="11">
    <source>
        <dbReference type="Proteomes" id="UP000001311"/>
    </source>
</evidence>
<keyword evidence="11" id="KW-1185">Reference proteome</keyword>
<accession>A8F289</accession>
<comment type="cofactor">
    <cofactor evidence="8">
        <name>Mg(2+)</name>
        <dbReference type="ChEBI" id="CHEBI:18420"/>
    </cofactor>
</comment>
<dbReference type="GO" id="GO:1904047">
    <property type="term" value="F:S-adenosyl-L-methionine binding"/>
    <property type="evidence" value="ECO:0007669"/>
    <property type="project" value="UniProtKB-UniRule"/>
</dbReference>
<feature type="binding site" evidence="8">
    <location>
        <position position="52"/>
    </location>
    <ligand>
        <name>[4Fe-4S] cluster</name>
        <dbReference type="ChEBI" id="CHEBI:49883"/>
        <note>4Fe-4S-S-AdoMet</note>
    </ligand>
</feature>
<dbReference type="CDD" id="cd01335">
    <property type="entry name" value="Radical_SAM"/>
    <property type="match status" value="1"/>
</dbReference>
<evidence type="ECO:0000256" key="4">
    <source>
        <dbReference type="ARBA" id="ARBA00022842"/>
    </source>
</evidence>
<evidence type="ECO:0000256" key="8">
    <source>
        <dbReference type="HAMAP-Rule" id="MF_00917"/>
    </source>
</evidence>
<keyword evidence="4 8" id="KW-0460">Magnesium</keyword>
<dbReference type="Pfam" id="PF04055">
    <property type="entry name" value="Radical_SAM"/>
    <property type="match status" value="1"/>
</dbReference>
<dbReference type="GO" id="GO:0000287">
    <property type="term" value="F:magnesium ion binding"/>
    <property type="evidence" value="ECO:0007669"/>
    <property type="project" value="UniProtKB-UniRule"/>
</dbReference>
<dbReference type="GO" id="GO:0016840">
    <property type="term" value="F:carbon-nitrogen lyase activity"/>
    <property type="evidence" value="ECO:0007669"/>
    <property type="project" value="UniProtKB-UniRule"/>
</dbReference>
<dbReference type="AlphaFoldDB" id="A8F289"/>
<evidence type="ECO:0000256" key="3">
    <source>
        <dbReference type="ARBA" id="ARBA00022723"/>
    </source>
</evidence>
<dbReference type="PANTHER" id="PTHR42836">
    <property type="entry name" value="7-CARBOXY-7-DEAZAGUANINE SYNTHASE"/>
    <property type="match status" value="1"/>
</dbReference>
<feature type="binding site" evidence="8">
    <location>
        <position position="59"/>
    </location>
    <ligand>
        <name>[4Fe-4S] cluster</name>
        <dbReference type="ChEBI" id="CHEBI:49883"/>
        <note>4Fe-4S-S-AdoMet</note>
    </ligand>
</feature>
<dbReference type="InterPro" id="IPR024924">
    <property type="entry name" value="7-CO-7-deazaguanine_synth-like"/>
</dbReference>
<keyword evidence="5 8" id="KW-0408">Iron</keyword>
<feature type="binding site" evidence="8">
    <location>
        <begin position="192"/>
        <end position="195"/>
    </location>
    <ligand>
        <name>S-adenosyl-L-methionine</name>
        <dbReference type="ChEBI" id="CHEBI:59789"/>
    </ligand>
</feature>
<evidence type="ECO:0000313" key="10">
    <source>
        <dbReference type="EMBL" id="ABV85025.1"/>
    </source>
</evidence>
<evidence type="ECO:0000256" key="6">
    <source>
        <dbReference type="ARBA" id="ARBA00023014"/>
    </source>
</evidence>
<dbReference type="GO" id="GO:0008616">
    <property type="term" value="P:tRNA queuosine(34) biosynthetic process"/>
    <property type="evidence" value="ECO:0007669"/>
    <property type="project" value="UniProtKB-UniRule"/>
</dbReference>
<dbReference type="InterPro" id="IPR013785">
    <property type="entry name" value="Aldolase_TIM"/>
</dbReference>
<dbReference type="InterPro" id="IPR007197">
    <property type="entry name" value="rSAM"/>
</dbReference>
<dbReference type="SFLD" id="SFLDS00029">
    <property type="entry name" value="Radical_SAM"/>
    <property type="match status" value="1"/>
</dbReference>
<dbReference type="PIRSF" id="PIRSF000370">
    <property type="entry name" value="QueE"/>
    <property type="match status" value="1"/>
</dbReference>
<keyword evidence="3 8" id="KW-0479">Metal-binding</keyword>
<gene>
    <name evidence="10" type="primary">nrdG</name>
    <name evidence="8" type="synonym">queE</name>
    <name evidence="10" type="ordered locus">RMA_0962</name>
</gene>
<comment type="function">
    <text evidence="8">Catalyzes the complex heterocyclic radical-mediated conversion of 6-carboxy-5,6,7,8-tetrahydropterin (CPH4) to 7-carboxy-7-deazaguanine (CDG), a step common to the biosynthetic pathways of all 7-deazapurine-containing compounds.</text>
</comment>
<dbReference type="EMBL" id="CP000683">
    <property type="protein sequence ID" value="ABV85025.1"/>
    <property type="molecule type" value="Genomic_DNA"/>
</dbReference>
<name>A8F289_RICM5</name>
<dbReference type="Proteomes" id="UP000001311">
    <property type="component" value="Chromosome"/>
</dbReference>
<evidence type="ECO:0000256" key="7">
    <source>
        <dbReference type="ARBA" id="ARBA00023239"/>
    </source>
</evidence>
<keyword evidence="7 8" id="KW-0456">Lyase</keyword>
<feature type="binding site" evidence="8">
    <location>
        <position position="61"/>
    </location>
    <ligand>
        <name>Mg(2+)</name>
        <dbReference type="ChEBI" id="CHEBI:18420"/>
    </ligand>
</feature>
<comment type="cofactor">
    <cofactor evidence="8">
        <name>S-adenosyl-L-methionine</name>
        <dbReference type="ChEBI" id="CHEBI:59789"/>
    </cofactor>
    <text evidence="8">Binds 1 S-adenosyl-L-methionine per subunit.</text>
</comment>
<feature type="domain" description="Radical SAM core" evidence="9">
    <location>
        <begin position="39"/>
        <end position="231"/>
    </location>
</feature>
<feature type="binding site" evidence="8">
    <location>
        <position position="97"/>
    </location>
    <ligand>
        <name>substrate</name>
    </ligand>
</feature>
<feature type="binding site" evidence="8">
    <location>
        <position position="99"/>
    </location>
    <ligand>
        <name>S-adenosyl-L-methionine</name>
        <dbReference type="ChEBI" id="CHEBI:59789"/>
    </ligand>
</feature>
<feature type="binding site" evidence="8">
    <location>
        <begin position="141"/>
        <end position="143"/>
    </location>
    <ligand>
        <name>S-adenosyl-L-methionine</name>
        <dbReference type="ChEBI" id="CHEBI:59789"/>
    </ligand>
</feature>
<comment type="catalytic activity">
    <reaction evidence="8">
        <text>6-carboxy-5,6,7,8-tetrahydropterin + H(+) = 7-carboxy-7-carbaguanine + NH4(+)</text>
        <dbReference type="Rhea" id="RHEA:27974"/>
        <dbReference type="ChEBI" id="CHEBI:15378"/>
        <dbReference type="ChEBI" id="CHEBI:28938"/>
        <dbReference type="ChEBI" id="CHEBI:61032"/>
        <dbReference type="ChEBI" id="CHEBI:61036"/>
        <dbReference type="EC" id="4.3.99.3"/>
    </reaction>
</comment>
<organism evidence="10 11">
    <name type="scientific">Rickettsia massiliae (strain Mtu5)</name>
    <dbReference type="NCBI Taxonomy" id="416276"/>
    <lineage>
        <taxon>Bacteria</taxon>
        <taxon>Pseudomonadati</taxon>
        <taxon>Pseudomonadota</taxon>
        <taxon>Alphaproteobacteria</taxon>
        <taxon>Rickettsiales</taxon>
        <taxon>Rickettsiaceae</taxon>
        <taxon>Rickettsieae</taxon>
        <taxon>Rickettsia</taxon>
        <taxon>spotted fever group</taxon>
    </lineage>
</organism>
<comment type="cofactor">
    <cofactor evidence="8">
        <name>[4Fe-4S] cluster</name>
        <dbReference type="ChEBI" id="CHEBI:49883"/>
    </cofactor>
    <text evidence="8">Binds 1 [4Fe-4S] cluster. The cluster is coordinated with 3 cysteines and an exchangeable S-adenosyl-L-methionine.</text>
</comment>
<comment type="similarity">
    <text evidence="8">Belongs to the radical SAM superfamily. 7-carboxy-7-deazaguanine synthase family.</text>
</comment>
<feature type="binding site" evidence="8">
    <location>
        <position position="56"/>
    </location>
    <ligand>
        <name>[4Fe-4S] cluster</name>
        <dbReference type="ChEBI" id="CHEBI:49883"/>
        <note>4Fe-4S-S-AdoMet</note>
    </ligand>
</feature>
<evidence type="ECO:0000256" key="2">
    <source>
        <dbReference type="ARBA" id="ARBA00022691"/>
    </source>
</evidence>
<protein>
    <recommendedName>
        <fullName evidence="8">7-carboxy-7-deazaguanine synthase</fullName>
        <shortName evidence="8">CDG synthase</shortName>
        <ecNumber evidence="8">4.3.99.3</ecNumber>
    </recommendedName>
    <alternativeName>
        <fullName evidence="8">Queuosine biosynthesis protein QueE</fullName>
    </alternativeName>
</protein>
<feature type="binding site" evidence="8">
    <location>
        <begin position="58"/>
        <end position="60"/>
    </location>
    <ligand>
        <name>S-adenosyl-L-methionine</name>
        <dbReference type="ChEBI" id="CHEBI:59789"/>
    </ligand>
</feature>
<dbReference type="HAMAP" id="MF_00917">
    <property type="entry name" value="QueE"/>
    <property type="match status" value="1"/>
</dbReference>
<feature type="binding site" evidence="8">
    <location>
        <position position="48"/>
    </location>
    <ligand>
        <name>substrate</name>
    </ligand>
</feature>
<sequence length="231" mass="25715">MDNNLKMFGQNPKRSILNGDGTKLEVQSIFKTIQGEGIFVGCPAIFIRLGGCNLACNFCDTEFEDFDLVDIDQILNKVESLALNSKNEKSINLVVITGGEPMRQPIELLCQKLLDRDVKVQIETNGTLYRSLPQEVSIICSPKAGKTGYSKIREELLPKISAVKFIVAKNILEYSLIPEVGQTSYNIPVFIQPMDQNDQRLNGENNELAVKLALESGARLSLQTHKFLNIP</sequence>
<reference evidence="10 11" key="1">
    <citation type="journal article" date="2007" name="Genome Res.">
        <title>Lateral gene transfer between obligate intracellular bacteria: evidence from the Rickettsia massiliae genome.</title>
        <authorList>
            <person name="Blanc G."/>
            <person name="Ogata H."/>
            <person name="Robert C."/>
            <person name="Audic S."/>
            <person name="Claverie J.-M."/>
            <person name="Raoult D."/>
        </authorList>
    </citation>
    <scope>NUCLEOTIDE SEQUENCE [LARGE SCALE GENOMIC DNA]</scope>
    <source>
        <strain evidence="11">Mtu5</strain>
    </source>
</reference>
<comment type="subunit">
    <text evidence="8">Homodimer.</text>
</comment>
<dbReference type="PROSITE" id="PS51918">
    <property type="entry name" value="RADICAL_SAM"/>
    <property type="match status" value="1"/>
</dbReference>
<evidence type="ECO:0000256" key="5">
    <source>
        <dbReference type="ARBA" id="ARBA00023004"/>
    </source>
</evidence>
<dbReference type="SUPFAM" id="SSF102114">
    <property type="entry name" value="Radical SAM enzymes"/>
    <property type="match status" value="1"/>
</dbReference>
<evidence type="ECO:0000259" key="9">
    <source>
        <dbReference type="PROSITE" id="PS51918"/>
    </source>
</evidence>
<dbReference type="PANTHER" id="PTHR42836:SF1">
    <property type="entry name" value="7-CARBOXY-7-DEAZAGUANINE SYNTHASE"/>
    <property type="match status" value="1"/>
</dbReference>
<dbReference type="Gene3D" id="3.20.20.70">
    <property type="entry name" value="Aldolase class I"/>
    <property type="match status" value="1"/>
</dbReference>